<dbReference type="Pfam" id="PF00893">
    <property type="entry name" value="Multi_Drug_Res"/>
    <property type="match status" value="1"/>
</dbReference>
<organism evidence="9 10">
    <name type="scientific">Midichloria mitochondrii (strain IricVA)</name>
    <dbReference type="NCBI Taxonomy" id="696127"/>
    <lineage>
        <taxon>Bacteria</taxon>
        <taxon>Pseudomonadati</taxon>
        <taxon>Pseudomonadota</taxon>
        <taxon>Alphaproteobacteria</taxon>
        <taxon>Rickettsiales</taxon>
        <taxon>Candidatus Midichloriaceae</taxon>
        <taxon>Candidatus Midichloria</taxon>
    </lineage>
</organism>
<evidence type="ECO:0000256" key="2">
    <source>
        <dbReference type="ARBA" id="ARBA00022448"/>
    </source>
</evidence>
<keyword evidence="4 7" id="KW-0812">Transmembrane</keyword>
<dbReference type="InterPro" id="IPR000390">
    <property type="entry name" value="Small_drug/metabolite_transptr"/>
</dbReference>
<dbReference type="EMBL" id="CP002130">
    <property type="protein sequence ID" value="AEI88960.1"/>
    <property type="molecule type" value="Genomic_DNA"/>
</dbReference>
<dbReference type="KEGG" id="mmn:midi_00663"/>
<dbReference type="InterPro" id="IPR045324">
    <property type="entry name" value="Small_multidrug_res"/>
</dbReference>
<gene>
    <name evidence="9" type="ordered locus">midi_00663</name>
</gene>
<protein>
    <submittedName>
        <fullName evidence="9">Small multidrug resistance protein</fullName>
    </submittedName>
</protein>
<feature type="transmembrane region" description="Helical" evidence="8">
    <location>
        <begin position="25"/>
        <end position="45"/>
    </location>
</feature>
<evidence type="ECO:0000256" key="6">
    <source>
        <dbReference type="ARBA" id="ARBA00023136"/>
    </source>
</evidence>
<feature type="transmembrane region" description="Helical" evidence="8">
    <location>
        <begin position="84"/>
        <end position="102"/>
    </location>
</feature>
<feature type="transmembrane region" description="Helical" evidence="8">
    <location>
        <begin position="57"/>
        <end position="78"/>
    </location>
</feature>
<dbReference type="OrthoDB" id="9808638at2"/>
<dbReference type="Proteomes" id="UP000006639">
    <property type="component" value="Chromosome"/>
</dbReference>
<dbReference type="GO" id="GO:0022857">
    <property type="term" value="F:transmembrane transporter activity"/>
    <property type="evidence" value="ECO:0007669"/>
    <property type="project" value="InterPro"/>
</dbReference>
<evidence type="ECO:0000256" key="3">
    <source>
        <dbReference type="ARBA" id="ARBA00022475"/>
    </source>
</evidence>
<evidence type="ECO:0000256" key="7">
    <source>
        <dbReference type="RuleBase" id="RU003942"/>
    </source>
</evidence>
<dbReference type="HOGENOM" id="CLU_133067_1_3_5"/>
<dbReference type="FunFam" id="1.10.3730.20:FF:000001">
    <property type="entry name" value="Quaternary ammonium compound resistance transporter SugE"/>
    <property type="match status" value="1"/>
</dbReference>
<keyword evidence="6 8" id="KW-0472">Membrane</keyword>
<dbReference type="STRING" id="696127.midi_00663"/>
<dbReference type="InterPro" id="IPR037185">
    <property type="entry name" value="EmrE-like"/>
</dbReference>
<proteinExistence type="inferred from homology"/>
<dbReference type="Gene3D" id="1.10.3730.20">
    <property type="match status" value="1"/>
</dbReference>
<keyword evidence="10" id="KW-1185">Reference proteome</keyword>
<comment type="similarity">
    <text evidence="7">Belongs to the drug/metabolite transporter (DMT) superfamily. Small multidrug resistance (SMR) (TC 2.A.7.1) family.</text>
</comment>
<evidence type="ECO:0000313" key="10">
    <source>
        <dbReference type="Proteomes" id="UP000006639"/>
    </source>
</evidence>
<reference evidence="9 10" key="1">
    <citation type="journal article" date="2011" name="Mol. Biol. Evol.">
        <title>Phylogenomic evidence for the presence of a flagellum and cbb3 oxidase in the free-living mitochondrial ancestor.</title>
        <authorList>
            <person name="Sassera D."/>
            <person name="Lo N."/>
            <person name="Epis S."/>
            <person name="D'Auria G."/>
            <person name="Montagna M."/>
            <person name="Comandatore F."/>
            <person name="Horner D."/>
            <person name="Pereto J."/>
            <person name="Luciano A.M."/>
            <person name="Franciosi F."/>
            <person name="Ferri E."/>
            <person name="Crotti E."/>
            <person name="Bazzocchi C."/>
            <person name="Daffonchio D."/>
            <person name="Sacchi L."/>
            <person name="Moya A."/>
            <person name="Latorre A."/>
            <person name="Bandi C."/>
        </authorList>
    </citation>
    <scope>NUCLEOTIDE SEQUENCE [LARGE SCALE GENOMIC DNA]</scope>
    <source>
        <strain evidence="9 10">IricVA</strain>
    </source>
</reference>
<accession>F7XWB1</accession>
<evidence type="ECO:0000256" key="4">
    <source>
        <dbReference type="ARBA" id="ARBA00022692"/>
    </source>
</evidence>
<dbReference type="SUPFAM" id="SSF103481">
    <property type="entry name" value="Multidrug resistance efflux transporter EmrE"/>
    <property type="match status" value="1"/>
</dbReference>
<evidence type="ECO:0000256" key="8">
    <source>
        <dbReference type="SAM" id="Phobius"/>
    </source>
</evidence>
<evidence type="ECO:0000313" key="9">
    <source>
        <dbReference type="EMBL" id="AEI88960.1"/>
    </source>
</evidence>
<dbReference type="AlphaFoldDB" id="F7XWB1"/>
<comment type="subcellular location">
    <subcellularLocation>
        <location evidence="1 7">Cell membrane</location>
        <topology evidence="1 7">Multi-pass membrane protein</topology>
    </subcellularLocation>
</comment>
<dbReference type="GO" id="GO:1990961">
    <property type="term" value="P:xenobiotic detoxification by transmembrane export across the plasma membrane"/>
    <property type="evidence" value="ECO:0007669"/>
    <property type="project" value="UniProtKB-ARBA"/>
</dbReference>
<dbReference type="PANTHER" id="PTHR30561">
    <property type="entry name" value="SMR FAMILY PROTON-DEPENDENT DRUG EFFLUX TRANSPORTER SUGE"/>
    <property type="match status" value="1"/>
</dbReference>
<dbReference type="RefSeq" id="WP_013951166.1">
    <property type="nucleotide sequence ID" value="NC_015722.1"/>
</dbReference>
<evidence type="ECO:0000256" key="5">
    <source>
        <dbReference type="ARBA" id="ARBA00022989"/>
    </source>
</evidence>
<dbReference type="GO" id="GO:0005886">
    <property type="term" value="C:plasma membrane"/>
    <property type="evidence" value="ECO:0007669"/>
    <property type="project" value="UniProtKB-SubCell"/>
</dbReference>
<evidence type="ECO:0000256" key="1">
    <source>
        <dbReference type="ARBA" id="ARBA00004651"/>
    </source>
</evidence>
<keyword evidence="5 8" id="KW-1133">Transmembrane helix</keyword>
<name>F7XWB1_MIDMI</name>
<keyword evidence="2" id="KW-0813">Transport</keyword>
<dbReference type="PANTHER" id="PTHR30561:SF21">
    <property type="entry name" value="MOLECULAR CHAPERONE"/>
    <property type="match status" value="1"/>
</dbReference>
<sequence length="103" mass="11272">MSWFCLILAGLSEIGFTTFLKLSNQFTKLLHSLGFMAFGAVSFCFMSKAMKGIPVPIVYAVWTGIGIAGIYLVEVLFFAEPLNFIKVLFISPILIGMIGLKLG</sequence>
<keyword evidence="3" id="KW-1003">Cell membrane</keyword>